<dbReference type="VEuPathDB" id="FungiDB:EMCG_09531"/>
<evidence type="ECO:0000313" key="2">
    <source>
        <dbReference type="Proteomes" id="UP000034164"/>
    </source>
</evidence>
<sequence length="352" mass="40193">MAAWKVHVQSGNFSFYFQHKVGDSGMGMVSPVWEDTEESLDYPLTRITLFLHETGSDGILAKQRETTLQQFRELQATYLLFMKNLRRGRASANEAKETIWLLNSYLEGENELPNPKRLKASKVFPVKHPNGTVELCNFATDFAITYRNHLLGSFSGKAKFLDFGVNDVLRLEPFLQRAGLEARYLSSSVKEISALVGNSHRSLASPDRNIARKFMVCSDELQATERTMRNEVRLTLKIKISESQFISKDPELFDICETDEICSRLHLNQDENDIKVEVSRSELHLYKNEAGLAIYVLQNECAQCICFLDRISEALLEWIMTESSTAICELFSEKALNAMQRVLQVPNEYILL</sequence>
<dbReference type="EMBL" id="LCZI01000783">
    <property type="protein sequence ID" value="KKZ64489.1"/>
    <property type="molecule type" value="Genomic_DNA"/>
</dbReference>
<comment type="caution">
    <text evidence="1">The sequence shown here is derived from an EMBL/GenBank/DDBJ whole genome shotgun (WGS) entry which is preliminary data.</text>
</comment>
<accession>A0A0G2J2W6</accession>
<protein>
    <submittedName>
        <fullName evidence="1">Uncharacterized protein</fullName>
    </submittedName>
</protein>
<evidence type="ECO:0000313" key="1">
    <source>
        <dbReference type="EMBL" id="KKZ64489.1"/>
    </source>
</evidence>
<name>A0A0G2J2W6_9EURO</name>
<dbReference type="AlphaFoldDB" id="A0A0G2J2W6"/>
<gene>
    <name evidence="1" type="ORF">EMCG_09531</name>
</gene>
<dbReference type="OrthoDB" id="1262810at2759"/>
<organism evidence="1 2">
    <name type="scientific">[Emmonsia] crescens</name>
    <dbReference type="NCBI Taxonomy" id="73230"/>
    <lineage>
        <taxon>Eukaryota</taxon>
        <taxon>Fungi</taxon>
        <taxon>Dikarya</taxon>
        <taxon>Ascomycota</taxon>
        <taxon>Pezizomycotina</taxon>
        <taxon>Eurotiomycetes</taxon>
        <taxon>Eurotiomycetidae</taxon>
        <taxon>Onygenales</taxon>
        <taxon>Ajellomycetaceae</taxon>
        <taxon>Emergomyces</taxon>
    </lineage>
</organism>
<dbReference type="Proteomes" id="UP000034164">
    <property type="component" value="Unassembled WGS sequence"/>
</dbReference>
<reference evidence="2" key="1">
    <citation type="journal article" date="2015" name="PLoS Genet.">
        <title>The dynamic genome and transcriptome of the human fungal pathogen Blastomyces and close relative Emmonsia.</title>
        <authorList>
            <person name="Munoz J.F."/>
            <person name="Gauthier G.M."/>
            <person name="Desjardins C.A."/>
            <person name="Gallo J.E."/>
            <person name="Holder J."/>
            <person name="Sullivan T.D."/>
            <person name="Marty A.J."/>
            <person name="Carmen J.C."/>
            <person name="Chen Z."/>
            <person name="Ding L."/>
            <person name="Gujja S."/>
            <person name="Magrini V."/>
            <person name="Misas E."/>
            <person name="Mitreva M."/>
            <person name="Priest M."/>
            <person name="Saif S."/>
            <person name="Whiston E.A."/>
            <person name="Young S."/>
            <person name="Zeng Q."/>
            <person name="Goldman W.E."/>
            <person name="Mardis E.R."/>
            <person name="Taylor J.W."/>
            <person name="McEwen J.G."/>
            <person name="Clay O.K."/>
            <person name="Klein B.S."/>
            <person name="Cuomo C.A."/>
        </authorList>
    </citation>
    <scope>NUCLEOTIDE SEQUENCE [LARGE SCALE GENOMIC DNA]</scope>
    <source>
        <strain evidence="2">UAMH 3008</strain>
    </source>
</reference>
<proteinExistence type="predicted"/>